<accession>A0A134C6Z7</accession>
<dbReference type="Proteomes" id="UP000778864">
    <property type="component" value="Unassembled WGS sequence"/>
</dbReference>
<organism evidence="1 3">
    <name type="scientific">Veillonella parvula</name>
    <name type="common">Staphylococcus parvulus</name>
    <dbReference type="NCBI Taxonomy" id="29466"/>
    <lineage>
        <taxon>Bacteria</taxon>
        <taxon>Bacillati</taxon>
        <taxon>Bacillota</taxon>
        <taxon>Negativicutes</taxon>
        <taxon>Veillonellales</taxon>
        <taxon>Veillonellaceae</taxon>
        <taxon>Veillonella</taxon>
    </lineage>
</organism>
<proteinExistence type="predicted"/>
<evidence type="ECO:0000313" key="1">
    <source>
        <dbReference type="EMBL" id="MBS4892676.1"/>
    </source>
</evidence>
<reference evidence="1" key="1">
    <citation type="submission" date="2021-02" db="EMBL/GenBank/DDBJ databases">
        <title>Infant gut strain persistence is associated with maternal origin, phylogeny, and functional potential including surface adhesion and iron acquisition.</title>
        <authorList>
            <person name="Lou Y.C."/>
        </authorList>
    </citation>
    <scope>NUCLEOTIDE SEQUENCE</scope>
    <source>
        <strain evidence="1">L3_108_031G1_dasL3_108_031G1_concoct_20</strain>
    </source>
</reference>
<sequence length="231" mass="26979">METIIEACKALDYSWLPQTVDGFTLVTSTESDYTILANRISAGEDVLKVPIFHYQNELGWRWSALYDKEVEDYTVHIEMPLFSFVDISFVRADLESFWTGLQERCVKGLTNMLIEPANNFTFTYRRRGIPEWDFSQVMPEELEGFVRDIDPAHAIRMINGSFIIGEYHKMDECTGLLLYYNELRDEYFAELRYKSYPEIDHHLDAKNLDDLAVLLREHLGAILKGLNERID</sequence>
<protein>
    <submittedName>
        <fullName evidence="1">Uncharacterized protein</fullName>
    </submittedName>
</protein>
<dbReference type="Proteomes" id="UP001228955">
    <property type="component" value="Chromosome"/>
</dbReference>
<name>A0A134C6Z7_VEIPA</name>
<dbReference type="AlphaFoldDB" id="A0A134C6Z7"/>
<gene>
    <name evidence="1" type="ORF">KHZ90_02725</name>
    <name evidence="2" type="ORF">RDV51_05445</name>
</gene>
<evidence type="ECO:0000313" key="3">
    <source>
        <dbReference type="Proteomes" id="UP000778864"/>
    </source>
</evidence>
<reference evidence="2" key="2">
    <citation type="submission" date="2023-08" db="EMBL/GenBank/DDBJ databases">
        <title>Veillonella_parvula_DSM 2007_complete_genome_hifiasm_Zymo_Research_D6332.</title>
        <authorList>
            <person name="Damerum A."/>
        </authorList>
    </citation>
    <scope>NUCLEOTIDE SEQUENCE</scope>
    <source>
        <strain evidence="2">DSM 2007</strain>
    </source>
</reference>
<dbReference type="STRING" id="29466.GCA_002005185_01418"/>
<dbReference type="RefSeq" id="WP_004693002.1">
    <property type="nucleotide sequence ID" value="NZ_CABKOT010000010.1"/>
</dbReference>
<dbReference type="EMBL" id="CP133463">
    <property type="protein sequence ID" value="WMS18892.1"/>
    <property type="molecule type" value="Genomic_DNA"/>
</dbReference>
<evidence type="ECO:0000313" key="2">
    <source>
        <dbReference type="EMBL" id="WMS18892.1"/>
    </source>
</evidence>
<dbReference type="EMBL" id="JAGZMU010000001">
    <property type="protein sequence ID" value="MBS4892676.1"/>
    <property type="molecule type" value="Genomic_DNA"/>
</dbReference>